<dbReference type="Gramene" id="BGIOSGA026948-TA">
    <property type="protein sequence ID" value="BGIOSGA026948-PA"/>
    <property type="gene ID" value="BGIOSGA026948"/>
</dbReference>
<feature type="compositionally biased region" description="Polar residues" evidence="1">
    <location>
        <begin position="45"/>
        <end position="57"/>
    </location>
</feature>
<evidence type="ECO:0000256" key="1">
    <source>
        <dbReference type="SAM" id="MobiDB-lite"/>
    </source>
</evidence>
<proteinExistence type="predicted"/>
<organism evidence="2 3">
    <name type="scientific">Oryza sativa subsp. indica</name>
    <name type="common">Rice</name>
    <dbReference type="NCBI Taxonomy" id="39946"/>
    <lineage>
        <taxon>Eukaryota</taxon>
        <taxon>Viridiplantae</taxon>
        <taxon>Streptophyta</taxon>
        <taxon>Embryophyta</taxon>
        <taxon>Tracheophyta</taxon>
        <taxon>Spermatophyta</taxon>
        <taxon>Magnoliopsida</taxon>
        <taxon>Liliopsida</taxon>
        <taxon>Poales</taxon>
        <taxon>Poaceae</taxon>
        <taxon>BOP clade</taxon>
        <taxon>Oryzoideae</taxon>
        <taxon>Oryzeae</taxon>
        <taxon>Oryzinae</taxon>
        <taxon>Oryza</taxon>
        <taxon>Oryza sativa</taxon>
    </lineage>
</organism>
<evidence type="ECO:0000313" key="2">
    <source>
        <dbReference type="EMBL" id="EAZ07067.1"/>
    </source>
</evidence>
<dbReference type="AlphaFoldDB" id="A2YVF6"/>
<dbReference type="HOGENOM" id="CLU_2112964_0_0_1"/>
<keyword evidence="3" id="KW-1185">Reference proteome</keyword>
<reference evidence="2 3" key="1">
    <citation type="journal article" date="2005" name="PLoS Biol.">
        <title>The genomes of Oryza sativa: a history of duplications.</title>
        <authorList>
            <person name="Yu J."/>
            <person name="Wang J."/>
            <person name="Lin W."/>
            <person name="Li S."/>
            <person name="Li H."/>
            <person name="Zhou J."/>
            <person name="Ni P."/>
            <person name="Dong W."/>
            <person name="Hu S."/>
            <person name="Zeng C."/>
            <person name="Zhang J."/>
            <person name="Zhang Y."/>
            <person name="Li R."/>
            <person name="Xu Z."/>
            <person name="Li S."/>
            <person name="Li X."/>
            <person name="Zheng H."/>
            <person name="Cong L."/>
            <person name="Lin L."/>
            <person name="Yin J."/>
            <person name="Geng J."/>
            <person name="Li G."/>
            <person name="Shi J."/>
            <person name="Liu J."/>
            <person name="Lv H."/>
            <person name="Li J."/>
            <person name="Wang J."/>
            <person name="Deng Y."/>
            <person name="Ran L."/>
            <person name="Shi X."/>
            <person name="Wang X."/>
            <person name="Wu Q."/>
            <person name="Li C."/>
            <person name="Ren X."/>
            <person name="Wang J."/>
            <person name="Wang X."/>
            <person name="Li D."/>
            <person name="Liu D."/>
            <person name="Zhang X."/>
            <person name="Ji Z."/>
            <person name="Zhao W."/>
            <person name="Sun Y."/>
            <person name="Zhang Z."/>
            <person name="Bao J."/>
            <person name="Han Y."/>
            <person name="Dong L."/>
            <person name="Ji J."/>
            <person name="Chen P."/>
            <person name="Wu S."/>
            <person name="Liu J."/>
            <person name="Xiao Y."/>
            <person name="Bu D."/>
            <person name="Tan J."/>
            <person name="Yang L."/>
            <person name="Ye C."/>
            <person name="Zhang J."/>
            <person name="Xu J."/>
            <person name="Zhou Y."/>
            <person name="Yu Y."/>
            <person name="Zhang B."/>
            <person name="Zhuang S."/>
            <person name="Wei H."/>
            <person name="Liu B."/>
            <person name="Lei M."/>
            <person name="Yu H."/>
            <person name="Li Y."/>
            <person name="Xu H."/>
            <person name="Wei S."/>
            <person name="He X."/>
            <person name="Fang L."/>
            <person name="Zhang Z."/>
            <person name="Zhang Y."/>
            <person name="Huang X."/>
            <person name="Su Z."/>
            <person name="Tong W."/>
            <person name="Li J."/>
            <person name="Tong Z."/>
            <person name="Li S."/>
            <person name="Ye J."/>
            <person name="Wang L."/>
            <person name="Fang L."/>
            <person name="Lei T."/>
            <person name="Chen C."/>
            <person name="Chen H."/>
            <person name="Xu Z."/>
            <person name="Li H."/>
            <person name="Huang H."/>
            <person name="Zhang F."/>
            <person name="Xu H."/>
            <person name="Li N."/>
            <person name="Zhao C."/>
            <person name="Li S."/>
            <person name="Dong L."/>
            <person name="Huang Y."/>
            <person name="Li L."/>
            <person name="Xi Y."/>
            <person name="Qi Q."/>
            <person name="Li W."/>
            <person name="Zhang B."/>
            <person name="Hu W."/>
            <person name="Zhang Y."/>
            <person name="Tian X."/>
            <person name="Jiao Y."/>
            <person name="Liang X."/>
            <person name="Jin J."/>
            <person name="Gao L."/>
            <person name="Zheng W."/>
            <person name="Hao B."/>
            <person name="Liu S."/>
            <person name="Wang W."/>
            <person name="Yuan L."/>
            <person name="Cao M."/>
            <person name="McDermott J."/>
            <person name="Samudrala R."/>
            <person name="Wang J."/>
            <person name="Wong G.K."/>
            <person name="Yang H."/>
        </authorList>
    </citation>
    <scope>NUCLEOTIDE SEQUENCE [LARGE SCALE GENOMIC DNA]</scope>
    <source>
        <strain evidence="3">cv. 93-11</strain>
    </source>
</reference>
<sequence length="115" mass="12893">MAGEGTGGGDKQLLEELDIWRLDCSGSPRQQSTRDGEEVDDKQLPNKNKVVTESNRWSGGEDLPAEELDHDQMGNGRRARSGAARCGRTAWELERWKNVLPRASITRERHGMAYI</sequence>
<feature type="compositionally biased region" description="Basic and acidic residues" evidence="1">
    <location>
        <begin position="32"/>
        <end position="44"/>
    </location>
</feature>
<accession>A2YVF6</accession>
<name>A2YVF6_ORYSI</name>
<evidence type="ECO:0000313" key="3">
    <source>
        <dbReference type="Proteomes" id="UP000007015"/>
    </source>
</evidence>
<dbReference type="EMBL" id="CM000133">
    <property type="protein sequence ID" value="EAZ07067.1"/>
    <property type="molecule type" value="Genomic_DNA"/>
</dbReference>
<dbReference type="Proteomes" id="UP000007015">
    <property type="component" value="Chromosome 8"/>
</dbReference>
<gene>
    <name evidence="2" type="ORF">OsI_29314</name>
</gene>
<feature type="region of interest" description="Disordered" evidence="1">
    <location>
        <begin position="25"/>
        <end position="84"/>
    </location>
</feature>
<protein>
    <submittedName>
        <fullName evidence="2">Uncharacterized protein</fullName>
    </submittedName>
</protein>